<evidence type="ECO:0000256" key="2">
    <source>
        <dbReference type="ARBA" id="ARBA00022692"/>
    </source>
</evidence>
<name>A0A438E311_VITVI</name>
<evidence type="ECO:0000259" key="6">
    <source>
        <dbReference type="Pfam" id="PF03151"/>
    </source>
</evidence>
<proteinExistence type="predicted"/>
<evidence type="ECO:0000313" key="7">
    <source>
        <dbReference type="EMBL" id="RVW42124.1"/>
    </source>
</evidence>
<accession>A0A438E311</accession>
<gene>
    <name evidence="7" type="primary">TPT_1</name>
    <name evidence="7" type="ORF">CK203_085786</name>
</gene>
<feature type="transmembrane region" description="Helical" evidence="5">
    <location>
        <begin position="171"/>
        <end position="189"/>
    </location>
</feature>
<evidence type="ECO:0000256" key="3">
    <source>
        <dbReference type="ARBA" id="ARBA00022989"/>
    </source>
</evidence>
<evidence type="ECO:0000313" key="8">
    <source>
        <dbReference type="Proteomes" id="UP000288805"/>
    </source>
</evidence>
<evidence type="ECO:0000256" key="1">
    <source>
        <dbReference type="ARBA" id="ARBA00004141"/>
    </source>
</evidence>
<keyword evidence="3 5" id="KW-1133">Transmembrane helix</keyword>
<keyword evidence="2 5" id="KW-0812">Transmembrane</keyword>
<feature type="transmembrane region" description="Helical" evidence="5">
    <location>
        <begin position="140"/>
        <end position="159"/>
    </location>
</feature>
<dbReference type="InterPro" id="IPR050186">
    <property type="entry name" value="TPT_transporter"/>
</dbReference>
<feature type="transmembrane region" description="Helical" evidence="5">
    <location>
        <begin position="107"/>
        <end position="128"/>
    </location>
</feature>
<dbReference type="InterPro" id="IPR004853">
    <property type="entry name" value="Sugar_P_trans_dom"/>
</dbReference>
<dbReference type="Proteomes" id="UP000288805">
    <property type="component" value="Unassembled WGS sequence"/>
</dbReference>
<feature type="transmembrane region" description="Helical" evidence="5">
    <location>
        <begin position="445"/>
        <end position="462"/>
    </location>
</feature>
<protein>
    <submittedName>
        <fullName evidence="7">Triose phosphate/phosphate translocator, chloroplastic</fullName>
    </submittedName>
</protein>
<reference evidence="7 8" key="1">
    <citation type="journal article" date="2018" name="PLoS Genet.">
        <title>Population sequencing reveals clonal diversity and ancestral inbreeding in the grapevine cultivar Chardonnay.</title>
        <authorList>
            <person name="Roach M.J."/>
            <person name="Johnson D.L."/>
            <person name="Bohlmann J."/>
            <person name="van Vuuren H.J."/>
            <person name="Jones S.J."/>
            <person name="Pretorius I.S."/>
            <person name="Schmidt S.A."/>
            <person name="Borneman A.R."/>
        </authorList>
    </citation>
    <scope>NUCLEOTIDE SEQUENCE [LARGE SCALE GENOMIC DNA]</scope>
    <source>
        <strain evidence="8">cv. Chardonnay</strain>
        <tissue evidence="7">Leaf</tissue>
    </source>
</reference>
<comment type="subcellular location">
    <subcellularLocation>
        <location evidence="1">Membrane</location>
        <topology evidence="1">Multi-pass membrane protein</topology>
    </subcellularLocation>
</comment>
<dbReference type="PANTHER" id="PTHR11132">
    <property type="entry name" value="SOLUTE CARRIER FAMILY 35"/>
    <property type="match status" value="1"/>
</dbReference>
<dbReference type="Pfam" id="PF03151">
    <property type="entry name" value="TPT"/>
    <property type="match status" value="2"/>
</dbReference>
<feature type="domain" description="Sugar phosphate transporter" evidence="6">
    <location>
        <begin position="254"/>
        <end position="460"/>
    </location>
</feature>
<evidence type="ECO:0000256" key="4">
    <source>
        <dbReference type="ARBA" id="ARBA00023136"/>
    </source>
</evidence>
<evidence type="ECO:0000256" key="5">
    <source>
        <dbReference type="SAM" id="Phobius"/>
    </source>
</evidence>
<comment type="caution">
    <text evidence="7">The sequence shown here is derived from an EMBL/GenBank/DDBJ whole genome shotgun (WGS) entry which is preliminary data.</text>
</comment>
<keyword evidence="4 5" id="KW-0472">Membrane</keyword>
<feature type="domain" description="Sugar phosphate transporter" evidence="6">
    <location>
        <begin position="109"/>
        <end position="211"/>
    </location>
</feature>
<feature type="transmembrane region" description="Helical" evidence="5">
    <location>
        <begin position="311"/>
        <end position="330"/>
    </location>
</feature>
<dbReference type="AlphaFoldDB" id="A0A438E311"/>
<organism evidence="7 8">
    <name type="scientific">Vitis vinifera</name>
    <name type="common">Grape</name>
    <dbReference type="NCBI Taxonomy" id="29760"/>
    <lineage>
        <taxon>Eukaryota</taxon>
        <taxon>Viridiplantae</taxon>
        <taxon>Streptophyta</taxon>
        <taxon>Embryophyta</taxon>
        <taxon>Tracheophyta</taxon>
        <taxon>Spermatophyta</taxon>
        <taxon>Magnoliopsida</taxon>
        <taxon>eudicotyledons</taxon>
        <taxon>Gunneridae</taxon>
        <taxon>Pentapetalae</taxon>
        <taxon>rosids</taxon>
        <taxon>Vitales</taxon>
        <taxon>Vitaceae</taxon>
        <taxon>Viteae</taxon>
        <taxon>Vitis</taxon>
    </lineage>
</organism>
<feature type="transmembrane region" description="Helical" evidence="5">
    <location>
        <begin position="350"/>
        <end position="367"/>
    </location>
</feature>
<dbReference type="GO" id="GO:0016020">
    <property type="term" value="C:membrane"/>
    <property type="evidence" value="ECO:0007669"/>
    <property type="project" value="UniProtKB-SubCell"/>
</dbReference>
<sequence>MALTAASASCSRLLSSLPLSPRGISGNYGLLRIRTVVSQRPFSPLPEIRASPDPIDFSGRCLRFGGWNEMLRRRGSKGGELGVPAAAAADADGVVEPAKSLSERFPALVTGSFFMTWYFSNIVFNILNKKVYNYFPYPRFVAFIHLLVGVIYCLVCWSLGLPKRAPIDKEFLLLLTPVAFCHALGHVMTNVSFASVAVSFTHTIKAFTSVFGQSHIHHVEMGMTESGEHTNVHLELDYDSFLLLTNFFNVYSAALEPFFNAAASQFVLGHQIPFPLWLSLAPVVFGISMDSILLPFTFFSSRVSMASLTELSFNWTGFISAMVANFAFTYRSLYLKKAMTGMDSANVCAYTAMIALVFCFPPALLIDGPQLMQHGFRDAIAKVGLAKLVSDLFWVGLFFHLDNQLAVSTLERVSPLTHAVGSVLKRVVVIVLSTIVFGNKITTQTAIGTAIAITGVAIYSLIRANMEEENQVRAYHQILLFPKLRMLRQLKHHRTGGFTPTSHSPA</sequence>
<feature type="transmembrane region" description="Helical" evidence="5">
    <location>
        <begin position="276"/>
        <end position="299"/>
    </location>
</feature>
<dbReference type="EMBL" id="QGNW01001414">
    <property type="protein sequence ID" value="RVW42124.1"/>
    <property type="molecule type" value="Genomic_DNA"/>
</dbReference>